<feature type="signal peptide" evidence="2">
    <location>
        <begin position="1"/>
        <end position="23"/>
    </location>
</feature>
<organism evidence="4 5">
    <name type="scientific">Lysobacter korlensis</name>
    <dbReference type="NCBI Taxonomy" id="553636"/>
    <lineage>
        <taxon>Bacteria</taxon>
        <taxon>Pseudomonadati</taxon>
        <taxon>Pseudomonadota</taxon>
        <taxon>Gammaproteobacteria</taxon>
        <taxon>Lysobacterales</taxon>
        <taxon>Lysobacteraceae</taxon>
        <taxon>Lysobacter</taxon>
    </lineage>
</organism>
<dbReference type="InterPro" id="IPR012347">
    <property type="entry name" value="Ferritin-like"/>
</dbReference>
<evidence type="ECO:0000256" key="2">
    <source>
        <dbReference type="SAM" id="SignalP"/>
    </source>
</evidence>
<keyword evidence="5" id="KW-1185">Reference proteome</keyword>
<proteinExistence type="predicted"/>
<dbReference type="Proteomes" id="UP001589896">
    <property type="component" value="Unassembled WGS sequence"/>
</dbReference>
<dbReference type="PROSITE" id="PS51257">
    <property type="entry name" value="PROKAR_LIPOPROTEIN"/>
    <property type="match status" value="1"/>
</dbReference>
<evidence type="ECO:0000313" key="5">
    <source>
        <dbReference type="Proteomes" id="UP001589896"/>
    </source>
</evidence>
<accession>A0ABV6RR22</accession>
<comment type="caution">
    <text evidence="4">The sequence shown here is derived from an EMBL/GenBank/DDBJ whole genome shotgun (WGS) entry which is preliminary data.</text>
</comment>
<sequence>MNIKHPIAMMSTAVLTLALGACAHTDDNAMAAGSADARASTSTASAGARGSAGASSSQMGSSSMGSSNMGTSSSGSSNMGHSGSHGSTTTGAASAGSATAGSTGMDGARGPMTINSATEALALVATVDQMEIALSQQAKAKKVTGPVMAYADMMVAQHTPHLAQTRAMIEKMGGMPADGTTIQKLMAAGKLSQDRLGALQGDAYARAYVEHMVASHQHAIAMVDASMNVATDPAARDFMMKTRQALQMHLERAQQLQGQLGG</sequence>
<dbReference type="EMBL" id="JBHLTG010000003">
    <property type="protein sequence ID" value="MFC0679416.1"/>
    <property type="molecule type" value="Genomic_DNA"/>
</dbReference>
<feature type="compositionally biased region" description="Low complexity" evidence="1">
    <location>
        <begin position="44"/>
        <end position="108"/>
    </location>
</feature>
<feature type="chain" id="PRO_5045101304" evidence="2">
    <location>
        <begin position="24"/>
        <end position="262"/>
    </location>
</feature>
<dbReference type="Pfam" id="PF13628">
    <property type="entry name" value="DUF4142"/>
    <property type="match status" value="1"/>
</dbReference>
<feature type="region of interest" description="Disordered" evidence="1">
    <location>
        <begin position="44"/>
        <end position="111"/>
    </location>
</feature>
<evidence type="ECO:0000313" key="4">
    <source>
        <dbReference type="EMBL" id="MFC0679416.1"/>
    </source>
</evidence>
<dbReference type="InterPro" id="IPR025419">
    <property type="entry name" value="DUF4142"/>
</dbReference>
<dbReference type="PANTHER" id="PTHR38593:SF1">
    <property type="entry name" value="BLR2558 PROTEIN"/>
    <property type="match status" value="1"/>
</dbReference>
<dbReference type="Gene3D" id="1.20.1260.10">
    <property type="match status" value="1"/>
</dbReference>
<reference evidence="4 5" key="1">
    <citation type="submission" date="2024-09" db="EMBL/GenBank/DDBJ databases">
        <authorList>
            <person name="Sun Q."/>
            <person name="Mori K."/>
        </authorList>
    </citation>
    <scope>NUCLEOTIDE SEQUENCE [LARGE SCALE GENOMIC DNA]</scope>
    <source>
        <strain evidence="4 5">KCTC 23076</strain>
    </source>
</reference>
<dbReference type="PANTHER" id="PTHR38593">
    <property type="entry name" value="BLR2558 PROTEIN"/>
    <property type="match status" value="1"/>
</dbReference>
<name>A0ABV6RR22_9GAMM</name>
<keyword evidence="2" id="KW-0732">Signal</keyword>
<gene>
    <name evidence="4" type="ORF">ACFFGH_16390</name>
</gene>
<evidence type="ECO:0000259" key="3">
    <source>
        <dbReference type="Pfam" id="PF13628"/>
    </source>
</evidence>
<evidence type="ECO:0000256" key="1">
    <source>
        <dbReference type="SAM" id="MobiDB-lite"/>
    </source>
</evidence>
<dbReference type="RefSeq" id="WP_386670145.1">
    <property type="nucleotide sequence ID" value="NZ_JBHLTG010000003.1"/>
</dbReference>
<feature type="domain" description="DUF4142" evidence="3">
    <location>
        <begin position="117"/>
        <end position="256"/>
    </location>
</feature>
<protein>
    <submittedName>
        <fullName evidence="4">DUF4142 domain-containing protein</fullName>
    </submittedName>
</protein>